<accession>A0AAV6SLV3</accession>
<reference evidence="2 3" key="1">
    <citation type="journal article" date="2021" name="Sci. Rep.">
        <title>Chromosome anchoring in Senegalese sole (Solea senegalensis) reveals sex-associated markers and genome rearrangements in flatfish.</title>
        <authorList>
            <person name="Guerrero-Cozar I."/>
            <person name="Gomez-Garrido J."/>
            <person name="Berbel C."/>
            <person name="Martinez-Blanch J.F."/>
            <person name="Alioto T."/>
            <person name="Claros M.G."/>
            <person name="Gagnaire P.A."/>
            <person name="Manchado M."/>
        </authorList>
    </citation>
    <scope>NUCLEOTIDE SEQUENCE [LARGE SCALE GENOMIC DNA]</scope>
    <source>
        <strain evidence="2">Sse05_10M</strain>
    </source>
</reference>
<keyword evidence="3" id="KW-1185">Reference proteome</keyword>
<evidence type="ECO:0000256" key="1">
    <source>
        <dbReference type="SAM" id="MobiDB-lite"/>
    </source>
</evidence>
<sequence length="92" mass="9919">MPNQSPVGKRKKNQPNTWQCGTATLSCTELLSSGYSICAEILYTGSVLLILRGISLDDRQILQHSGTQCLIIGQSPGTEPGADETSGRDWPQ</sequence>
<comment type="caution">
    <text evidence="2">The sequence shown here is derived from an EMBL/GenBank/DDBJ whole genome shotgun (WGS) entry which is preliminary data.</text>
</comment>
<organism evidence="2 3">
    <name type="scientific">Solea senegalensis</name>
    <name type="common">Senegalese sole</name>
    <dbReference type="NCBI Taxonomy" id="28829"/>
    <lineage>
        <taxon>Eukaryota</taxon>
        <taxon>Metazoa</taxon>
        <taxon>Chordata</taxon>
        <taxon>Craniata</taxon>
        <taxon>Vertebrata</taxon>
        <taxon>Euteleostomi</taxon>
        <taxon>Actinopterygii</taxon>
        <taxon>Neopterygii</taxon>
        <taxon>Teleostei</taxon>
        <taxon>Neoteleostei</taxon>
        <taxon>Acanthomorphata</taxon>
        <taxon>Carangaria</taxon>
        <taxon>Pleuronectiformes</taxon>
        <taxon>Pleuronectoidei</taxon>
        <taxon>Soleidae</taxon>
        <taxon>Solea</taxon>
    </lineage>
</organism>
<dbReference type="Proteomes" id="UP000693946">
    <property type="component" value="Linkage Group LG12"/>
</dbReference>
<gene>
    <name evidence="2" type="ORF">JOB18_021813</name>
</gene>
<dbReference type="AlphaFoldDB" id="A0AAV6SLV3"/>
<name>A0AAV6SLV3_SOLSE</name>
<evidence type="ECO:0000313" key="3">
    <source>
        <dbReference type="Proteomes" id="UP000693946"/>
    </source>
</evidence>
<proteinExistence type="predicted"/>
<protein>
    <submittedName>
        <fullName evidence="2">Uncharacterized protein</fullName>
    </submittedName>
</protein>
<feature type="region of interest" description="Disordered" evidence="1">
    <location>
        <begin position="73"/>
        <end position="92"/>
    </location>
</feature>
<dbReference type="EMBL" id="JAGKHQ010000004">
    <property type="protein sequence ID" value="KAG7517995.1"/>
    <property type="molecule type" value="Genomic_DNA"/>
</dbReference>
<evidence type="ECO:0000313" key="2">
    <source>
        <dbReference type="EMBL" id="KAG7517995.1"/>
    </source>
</evidence>